<name>A0A0C9XAH0_9AGAR</name>
<evidence type="ECO:0000313" key="3">
    <source>
        <dbReference type="Proteomes" id="UP000054477"/>
    </source>
</evidence>
<keyword evidence="3" id="KW-1185">Reference proteome</keyword>
<dbReference type="Proteomes" id="UP000054477">
    <property type="component" value="Unassembled WGS sequence"/>
</dbReference>
<dbReference type="EMBL" id="KN838782">
    <property type="protein sequence ID" value="KIJ94696.1"/>
    <property type="molecule type" value="Genomic_DNA"/>
</dbReference>
<evidence type="ECO:0000256" key="1">
    <source>
        <dbReference type="SAM" id="MobiDB-lite"/>
    </source>
</evidence>
<protein>
    <submittedName>
        <fullName evidence="2">Uncharacterized protein</fullName>
    </submittedName>
</protein>
<accession>A0A0C9XAH0</accession>
<feature type="compositionally biased region" description="Acidic residues" evidence="1">
    <location>
        <begin position="197"/>
        <end position="218"/>
    </location>
</feature>
<dbReference type="AlphaFoldDB" id="A0A0C9XAH0"/>
<feature type="region of interest" description="Disordered" evidence="1">
    <location>
        <begin position="194"/>
        <end position="218"/>
    </location>
</feature>
<dbReference type="HOGENOM" id="CLU_1113598_0_0_1"/>
<reference evidence="3" key="2">
    <citation type="submission" date="2015-01" db="EMBL/GenBank/DDBJ databases">
        <title>Evolutionary Origins and Diversification of the Mycorrhizal Mutualists.</title>
        <authorList>
            <consortium name="DOE Joint Genome Institute"/>
            <consortium name="Mycorrhizal Genomics Consortium"/>
            <person name="Kohler A."/>
            <person name="Kuo A."/>
            <person name="Nagy L.G."/>
            <person name="Floudas D."/>
            <person name="Copeland A."/>
            <person name="Barry K.W."/>
            <person name="Cichocki N."/>
            <person name="Veneault-Fourrey C."/>
            <person name="LaButti K."/>
            <person name="Lindquist E.A."/>
            <person name="Lipzen A."/>
            <person name="Lundell T."/>
            <person name="Morin E."/>
            <person name="Murat C."/>
            <person name="Riley R."/>
            <person name="Ohm R."/>
            <person name="Sun H."/>
            <person name="Tunlid A."/>
            <person name="Henrissat B."/>
            <person name="Grigoriev I.V."/>
            <person name="Hibbett D.S."/>
            <person name="Martin F."/>
        </authorList>
    </citation>
    <scope>NUCLEOTIDE SEQUENCE [LARGE SCALE GENOMIC DNA]</scope>
    <source>
        <strain evidence="3">LaAM-08-1</strain>
    </source>
</reference>
<evidence type="ECO:0000313" key="2">
    <source>
        <dbReference type="EMBL" id="KIJ94696.1"/>
    </source>
</evidence>
<proteinExistence type="predicted"/>
<organism evidence="2 3">
    <name type="scientific">Laccaria amethystina LaAM-08-1</name>
    <dbReference type="NCBI Taxonomy" id="1095629"/>
    <lineage>
        <taxon>Eukaryota</taxon>
        <taxon>Fungi</taxon>
        <taxon>Dikarya</taxon>
        <taxon>Basidiomycota</taxon>
        <taxon>Agaricomycotina</taxon>
        <taxon>Agaricomycetes</taxon>
        <taxon>Agaricomycetidae</taxon>
        <taxon>Agaricales</taxon>
        <taxon>Agaricineae</taxon>
        <taxon>Hydnangiaceae</taxon>
        <taxon>Laccaria</taxon>
    </lineage>
</organism>
<reference evidence="2 3" key="1">
    <citation type="submission" date="2014-04" db="EMBL/GenBank/DDBJ databases">
        <authorList>
            <consortium name="DOE Joint Genome Institute"/>
            <person name="Kuo A."/>
            <person name="Kohler A."/>
            <person name="Nagy L.G."/>
            <person name="Floudas D."/>
            <person name="Copeland A."/>
            <person name="Barry K.W."/>
            <person name="Cichocki N."/>
            <person name="Veneault-Fourrey C."/>
            <person name="LaButti K."/>
            <person name="Lindquist E.A."/>
            <person name="Lipzen A."/>
            <person name="Lundell T."/>
            <person name="Morin E."/>
            <person name="Murat C."/>
            <person name="Sun H."/>
            <person name="Tunlid A."/>
            <person name="Henrissat B."/>
            <person name="Grigoriev I.V."/>
            <person name="Hibbett D.S."/>
            <person name="Martin F."/>
            <person name="Nordberg H.P."/>
            <person name="Cantor M.N."/>
            <person name="Hua S.X."/>
        </authorList>
    </citation>
    <scope>NUCLEOTIDE SEQUENCE [LARGE SCALE GENOMIC DNA]</scope>
    <source>
        <strain evidence="2 3">LaAM-08-1</strain>
    </source>
</reference>
<gene>
    <name evidence="2" type="ORF">K443DRAFT_640929</name>
</gene>
<sequence>MEGIIKDPVIEHIPDELPLPDWSLLCSKAPLPSYSRYNLEERCNALAEALGHAKVQLAVAHEIMSGQSGQLIVQNMGMEAMHRTLFEKEQPKNNDRTAMFPKGFGRHATDPEWVQQKWTLEDEGKQKEVDKAQRKVMKAGKKARKVELEERWKAVCVAHEEAIVKWKAMCETFKGRGVAAKNLLKKPKRVLKASLVEESEDEDKGGGSDEESESDDER</sequence>
<dbReference type="OrthoDB" id="3269297at2759"/>